<protein>
    <submittedName>
        <fullName evidence="2">Alpha/beta hydrolase</fullName>
    </submittedName>
</protein>
<dbReference type="PANTHER" id="PTHR43265">
    <property type="entry name" value="ESTERASE ESTD"/>
    <property type="match status" value="1"/>
</dbReference>
<feature type="domain" description="Serine aminopeptidase S33" evidence="1">
    <location>
        <begin position="107"/>
        <end position="308"/>
    </location>
</feature>
<dbReference type="InterPro" id="IPR029058">
    <property type="entry name" value="AB_hydrolase_fold"/>
</dbReference>
<sequence>MLSIKDSMAYFKASFSKAPLLLTISLDVNQKIGIFTFTPYSEPARKSSNAHFEEVDISFTRPDLTLKGTLALPKSGIHETLIIIVAGSGPTDRNGNQNLAANNSLQMVSAGLAEKGFATVRYDKRGVGESQKAGISEKDLRFDDYAKDLASITRDLMGDKRFKRIVLLGHSEGALLAMIVARELKPAGLIILNGQAEPADVLLRRQLRKNLPDSTFQTANTILAGLKAGKITDNISNTTLSGVFRPNVQPYLISWIAYDPTQIIKQVSVPTLIVQGLTDLQTGEDQAKKLAEALPSCKLVLIDDMNHVLKKSSINTIENLQTYNNPDLRLNEKLLPPIISFIDRIKQQP</sequence>
<evidence type="ECO:0000259" key="1">
    <source>
        <dbReference type="Pfam" id="PF12146"/>
    </source>
</evidence>
<keyword evidence="2" id="KW-0378">Hydrolase</keyword>
<reference evidence="2" key="1">
    <citation type="submission" date="2021-12" db="EMBL/GenBank/DDBJ databases">
        <title>Novel species in genus Dyadobacter.</title>
        <authorList>
            <person name="Ma C."/>
        </authorList>
    </citation>
    <scope>NUCLEOTIDE SEQUENCE</scope>
    <source>
        <strain evidence="2">LJ419</strain>
    </source>
</reference>
<proteinExistence type="predicted"/>
<evidence type="ECO:0000313" key="2">
    <source>
        <dbReference type="EMBL" id="MCF0062836.1"/>
    </source>
</evidence>
<dbReference type="Pfam" id="PF12146">
    <property type="entry name" value="Hydrolase_4"/>
    <property type="match status" value="1"/>
</dbReference>
<name>A0A9X1PL85_9BACT</name>
<evidence type="ECO:0000313" key="3">
    <source>
        <dbReference type="Proteomes" id="UP001139000"/>
    </source>
</evidence>
<comment type="caution">
    <text evidence="2">The sequence shown here is derived from an EMBL/GenBank/DDBJ whole genome shotgun (WGS) entry which is preliminary data.</text>
</comment>
<dbReference type="AlphaFoldDB" id="A0A9X1PL85"/>
<dbReference type="SUPFAM" id="SSF53474">
    <property type="entry name" value="alpha/beta-Hydrolases"/>
    <property type="match status" value="1"/>
</dbReference>
<gene>
    <name evidence="2" type="ORF">LXM26_15115</name>
</gene>
<dbReference type="GO" id="GO:0052689">
    <property type="term" value="F:carboxylic ester hydrolase activity"/>
    <property type="evidence" value="ECO:0007669"/>
    <property type="project" value="TreeGrafter"/>
</dbReference>
<dbReference type="InterPro" id="IPR053145">
    <property type="entry name" value="AB_hydrolase_Est10"/>
</dbReference>
<dbReference type="EMBL" id="JAJTTC010000003">
    <property type="protein sequence ID" value="MCF0062836.1"/>
    <property type="molecule type" value="Genomic_DNA"/>
</dbReference>
<dbReference type="InterPro" id="IPR022742">
    <property type="entry name" value="Hydrolase_4"/>
</dbReference>
<dbReference type="PANTHER" id="PTHR43265:SF1">
    <property type="entry name" value="ESTERASE ESTD"/>
    <property type="match status" value="1"/>
</dbReference>
<keyword evidence="3" id="KW-1185">Reference proteome</keyword>
<accession>A0A9X1PL85</accession>
<dbReference type="Proteomes" id="UP001139000">
    <property type="component" value="Unassembled WGS sequence"/>
</dbReference>
<dbReference type="Gene3D" id="3.40.50.1820">
    <property type="entry name" value="alpha/beta hydrolase"/>
    <property type="match status" value="1"/>
</dbReference>
<organism evidence="2 3">
    <name type="scientific">Dyadobacter chenwenxiniae</name>
    <dbReference type="NCBI Taxonomy" id="2906456"/>
    <lineage>
        <taxon>Bacteria</taxon>
        <taxon>Pseudomonadati</taxon>
        <taxon>Bacteroidota</taxon>
        <taxon>Cytophagia</taxon>
        <taxon>Cytophagales</taxon>
        <taxon>Spirosomataceae</taxon>
        <taxon>Dyadobacter</taxon>
    </lineage>
</organism>